<dbReference type="CDD" id="cd14659">
    <property type="entry name" value="Imelysin-like_IPPA"/>
    <property type="match status" value="1"/>
</dbReference>
<dbReference type="Pfam" id="PF09375">
    <property type="entry name" value="Peptidase_M75"/>
    <property type="match status" value="1"/>
</dbReference>
<feature type="domain" description="Imelysin-like" evidence="4">
    <location>
        <begin position="60"/>
        <end position="324"/>
    </location>
</feature>
<reference evidence="5 6" key="1">
    <citation type="submission" date="2016-10" db="EMBL/GenBank/DDBJ databases">
        <authorList>
            <person name="de Groot N.N."/>
        </authorList>
    </citation>
    <scope>NUCLEOTIDE SEQUENCE [LARGE SCALE GENOMIC DNA]</scope>
    <source>
        <strain evidence="5 6">MAR_2009_71</strain>
    </source>
</reference>
<evidence type="ECO:0000259" key="4">
    <source>
        <dbReference type="Pfam" id="PF09375"/>
    </source>
</evidence>
<protein>
    <submittedName>
        <fullName evidence="5">Predicted lipoprotein</fullName>
    </submittedName>
</protein>
<dbReference type="GO" id="GO:0030313">
    <property type="term" value="C:cell envelope"/>
    <property type="evidence" value="ECO:0007669"/>
    <property type="project" value="UniProtKB-SubCell"/>
</dbReference>
<evidence type="ECO:0000313" key="6">
    <source>
        <dbReference type="Proteomes" id="UP000183038"/>
    </source>
</evidence>
<evidence type="ECO:0000313" key="5">
    <source>
        <dbReference type="EMBL" id="SEB59666.1"/>
    </source>
</evidence>
<evidence type="ECO:0000256" key="3">
    <source>
        <dbReference type="SAM" id="SignalP"/>
    </source>
</evidence>
<feature type="signal peptide" evidence="3">
    <location>
        <begin position="1"/>
        <end position="19"/>
    </location>
</feature>
<dbReference type="InterPro" id="IPR038352">
    <property type="entry name" value="Imelysin_sf"/>
</dbReference>
<feature type="chain" id="PRO_5010332744" evidence="3">
    <location>
        <begin position="20"/>
        <end position="365"/>
    </location>
</feature>
<dbReference type="Gene3D" id="1.20.1420.20">
    <property type="entry name" value="M75 peptidase, HXXE motif"/>
    <property type="match status" value="1"/>
</dbReference>
<name>A0A1H4KN42_9FLAO</name>
<keyword evidence="2 3" id="KW-0732">Signal</keyword>
<evidence type="ECO:0000256" key="1">
    <source>
        <dbReference type="ARBA" id="ARBA00004196"/>
    </source>
</evidence>
<dbReference type="InterPro" id="IPR034984">
    <property type="entry name" value="Imelysin-like_IPPA"/>
</dbReference>
<evidence type="ECO:0000256" key="2">
    <source>
        <dbReference type="ARBA" id="ARBA00022729"/>
    </source>
</evidence>
<dbReference type="AlphaFoldDB" id="A0A1H4KN42"/>
<proteinExistence type="predicted"/>
<dbReference type="RefSeq" id="WP_074670599.1">
    <property type="nucleotide sequence ID" value="NZ_FNTB01000001.1"/>
</dbReference>
<keyword evidence="5" id="KW-0449">Lipoprotein</keyword>
<organism evidence="5 6">
    <name type="scientific">Maribacter dokdonensis</name>
    <dbReference type="NCBI Taxonomy" id="320912"/>
    <lineage>
        <taxon>Bacteria</taxon>
        <taxon>Pseudomonadati</taxon>
        <taxon>Bacteroidota</taxon>
        <taxon>Flavobacteriia</taxon>
        <taxon>Flavobacteriales</taxon>
        <taxon>Flavobacteriaceae</taxon>
        <taxon>Maribacter</taxon>
    </lineage>
</organism>
<sequence length="365" mass="40186">MKKKILGMAVILFAFSCGNDDSVTNEEPTLLTVEEGRSQQITALYDYQIKVNQAAHVAVLNNLVSQSLAFEANATESELVALQEAWKTAFLNWKSNEVFNLGAIQSSFIHTRINQWPTNFEALEENIAGEETLNSAFVSSVGANTKGYSAIEYLLFHDTNANVLTELTTAEHAERRMQYLLALIENLAEQAAFLQTFWEGVEPSFKSNLETGVNGSQNQVVNAIIASLEGMKGTKIEEALNAETDAVTYFEAYRSRTSKEALIVNLNTLYNSYLGEYEGESGFGLDDYLIEVLDRPEIDTALQEAFVVAMNDLEAMDGAIEDILVSDVTALETLRTDLQTIIGLLKTDFSSAASIVVTFNDTDGD</sequence>
<accession>A0A1H4KN42</accession>
<dbReference type="Proteomes" id="UP000183038">
    <property type="component" value="Unassembled WGS sequence"/>
</dbReference>
<gene>
    <name evidence="5" type="ORF">SAMN05192540_1003</name>
</gene>
<comment type="subcellular location">
    <subcellularLocation>
        <location evidence="1">Cell envelope</location>
    </subcellularLocation>
</comment>
<dbReference type="PROSITE" id="PS51257">
    <property type="entry name" value="PROKAR_LIPOPROTEIN"/>
    <property type="match status" value="1"/>
</dbReference>
<dbReference type="OrthoDB" id="1157219at2"/>
<dbReference type="InterPro" id="IPR018976">
    <property type="entry name" value="Imelysin-like"/>
</dbReference>
<dbReference type="EMBL" id="FNTB01000001">
    <property type="protein sequence ID" value="SEB59666.1"/>
    <property type="molecule type" value="Genomic_DNA"/>
</dbReference>